<evidence type="ECO:0000313" key="2">
    <source>
        <dbReference type="Proteomes" id="UP000070533"/>
    </source>
</evidence>
<gene>
    <name evidence="1" type="ORF">HMPREF3226_00568</name>
</gene>
<evidence type="ECO:0000313" key="1">
    <source>
        <dbReference type="EMBL" id="KXA43033.1"/>
    </source>
</evidence>
<reference evidence="2" key="1">
    <citation type="submission" date="2016-01" db="EMBL/GenBank/DDBJ databases">
        <authorList>
            <person name="Mitreva M."/>
            <person name="Pepin K.H."/>
            <person name="Mihindukulasuriya K.A."/>
            <person name="Fulton R."/>
            <person name="Fronick C."/>
            <person name="O'Laughlin M."/>
            <person name="Miner T."/>
            <person name="Herter B."/>
            <person name="Rosa B.A."/>
            <person name="Cordes M."/>
            <person name="Tomlinson C."/>
            <person name="Wollam A."/>
            <person name="Palsikar V.B."/>
            <person name="Mardis E.R."/>
            <person name="Wilson R.K."/>
        </authorList>
    </citation>
    <scope>NUCLEOTIDE SEQUENCE [LARGE SCALE GENOMIC DNA]</scope>
    <source>
        <strain evidence="2">MJR7716</strain>
    </source>
</reference>
<protein>
    <submittedName>
        <fullName evidence="1">Uncharacterized protein</fullName>
    </submittedName>
</protein>
<dbReference type="AlphaFoldDB" id="A0A133QJP8"/>
<organism evidence="1 2">
    <name type="scientific">Prevotella corporis</name>
    <dbReference type="NCBI Taxonomy" id="28128"/>
    <lineage>
        <taxon>Bacteria</taxon>
        <taxon>Pseudomonadati</taxon>
        <taxon>Bacteroidota</taxon>
        <taxon>Bacteroidia</taxon>
        <taxon>Bacteroidales</taxon>
        <taxon>Prevotellaceae</taxon>
        <taxon>Prevotella</taxon>
    </lineage>
</organism>
<dbReference type="Proteomes" id="UP000070533">
    <property type="component" value="Unassembled WGS sequence"/>
</dbReference>
<sequence length="42" mass="5031">MWIGAFRCLCNLKIKIKLISKAFLMQKESKEWLMAVIVVFNW</sequence>
<keyword evidence="2" id="KW-1185">Reference proteome</keyword>
<accession>A0A133QJP8</accession>
<proteinExistence type="predicted"/>
<dbReference type="EMBL" id="LRQG01000021">
    <property type="protein sequence ID" value="KXA43033.1"/>
    <property type="molecule type" value="Genomic_DNA"/>
</dbReference>
<comment type="caution">
    <text evidence="1">The sequence shown here is derived from an EMBL/GenBank/DDBJ whole genome shotgun (WGS) entry which is preliminary data.</text>
</comment>
<name>A0A133QJP8_9BACT</name>